<comment type="caution">
    <text evidence="8">The sequence shown here is derived from an EMBL/GenBank/DDBJ whole genome shotgun (WGS) entry which is preliminary data.</text>
</comment>
<keyword evidence="3" id="KW-0378">Hydrolase</keyword>
<evidence type="ECO:0000256" key="6">
    <source>
        <dbReference type="ARBA" id="ARBA00023034"/>
    </source>
</evidence>
<dbReference type="EMBL" id="VICD02000071">
    <property type="protein sequence ID" value="KAB8195582.1"/>
    <property type="molecule type" value="Genomic_DNA"/>
</dbReference>
<dbReference type="Gene3D" id="3.20.20.80">
    <property type="entry name" value="Glycosidases"/>
    <property type="match status" value="1"/>
</dbReference>
<dbReference type="PANTHER" id="PTHR13572">
    <property type="entry name" value="ENDO-ALPHA-1,2-MANNOSIDASE"/>
    <property type="match status" value="1"/>
</dbReference>
<evidence type="ECO:0000256" key="4">
    <source>
        <dbReference type="ARBA" id="ARBA00022968"/>
    </source>
</evidence>
<protein>
    <submittedName>
        <fullName evidence="8">Alpha-mannosidase</fullName>
    </submittedName>
</protein>
<reference evidence="8 9" key="1">
    <citation type="submission" date="2019-10" db="EMBL/GenBank/DDBJ databases">
        <title>Lysobacter alkalisoli sp. nov., isolated from saline-alkaline soil.</title>
        <authorList>
            <person name="Sun J.-Q."/>
        </authorList>
    </citation>
    <scope>NUCLEOTIDE SEQUENCE [LARGE SCALE GENOMIC DNA]</scope>
    <source>
        <strain evidence="8 9">KCTC 42381</strain>
    </source>
</reference>
<keyword evidence="5" id="KW-1133">Transmembrane helix</keyword>
<evidence type="ECO:0000256" key="2">
    <source>
        <dbReference type="ARBA" id="ARBA00022692"/>
    </source>
</evidence>
<dbReference type="Proteomes" id="UP000320431">
    <property type="component" value="Unassembled WGS sequence"/>
</dbReference>
<evidence type="ECO:0000313" key="9">
    <source>
        <dbReference type="Proteomes" id="UP000320431"/>
    </source>
</evidence>
<evidence type="ECO:0000256" key="3">
    <source>
        <dbReference type="ARBA" id="ARBA00022801"/>
    </source>
</evidence>
<evidence type="ECO:0000313" key="8">
    <source>
        <dbReference type="EMBL" id="KAB8195582.1"/>
    </source>
</evidence>
<keyword evidence="2" id="KW-0812">Transmembrane</keyword>
<keyword evidence="6" id="KW-0333">Golgi apparatus</keyword>
<sequence>MGAPHPAVPTGRAGDPQAVPAGRRGEQRARIVLARRDRAAGRGRSPKQGRYAVSRRLRRSLLPVLAVLATLALLLAACAHRPLPDARTALNPRAIVFYYNWYGSPEIDGERLHWSHPVLKFNPDDPDRPPIPGDGDIAADFYPALGEYSSADPDTVERHMAMIARAGIGIVAVTWLGEGDPSARSLPLLFEAAARHGLRLCFQIEPAARPDIGAAREAMVRIVERFGSHPALFRDPDSGRPLFFVYDSYQIPAVDWARVLTADGDLSLRGTRFDADVIGLWVGADEHAFFRDGGFDGFYTYFASRGFSYGSTPAHWSSLQRWAQDNGMRFIPSVGPGYLDARVRPWNGANAHDRDGGRYYDDMFAAAIASGATHVAITSFNEWHEGTQIEPAVPHTYPGRHYLDYAPLPPDHYLRRTRYWLSKHPPGLQPPPSR</sequence>
<dbReference type="GO" id="GO:0004559">
    <property type="term" value="F:alpha-mannosidase activity"/>
    <property type="evidence" value="ECO:0007669"/>
    <property type="project" value="TreeGrafter"/>
</dbReference>
<comment type="subcellular location">
    <subcellularLocation>
        <location evidence="1">Golgi apparatus membrane</location>
        <topology evidence="1">Single-pass type II membrane protein</topology>
    </subcellularLocation>
</comment>
<accession>A0A508B034</accession>
<name>A0A508B034_9GAMM</name>
<dbReference type="PANTHER" id="PTHR13572:SF4">
    <property type="entry name" value="RE57134P"/>
    <property type="match status" value="1"/>
</dbReference>
<dbReference type="InterPro" id="IPR026071">
    <property type="entry name" value="Glyco_Hydrolase_99"/>
</dbReference>
<dbReference type="AlphaFoldDB" id="A0A508B034"/>
<gene>
    <name evidence="8" type="ORF">FKV24_005195</name>
</gene>
<evidence type="ECO:0000256" key="1">
    <source>
        <dbReference type="ARBA" id="ARBA00004323"/>
    </source>
</evidence>
<dbReference type="Pfam" id="PF16317">
    <property type="entry name" value="Glyco_hydro_99"/>
    <property type="match status" value="1"/>
</dbReference>
<dbReference type="CDD" id="cd11574">
    <property type="entry name" value="GH99"/>
    <property type="match status" value="1"/>
</dbReference>
<evidence type="ECO:0000256" key="5">
    <source>
        <dbReference type="ARBA" id="ARBA00022989"/>
    </source>
</evidence>
<keyword evidence="7" id="KW-0472">Membrane</keyword>
<proteinExistence type="predicted"/>
<keyword evidence="4" id="KW-0735">Signal-anchor</keyword>
<evidence type="ECO:0000256" key="7">
    <source>
        <dbReference type="ARBA" id="ARBA00023136"/>
    </source>
</evidence>
<organism evidence="8 9">
    <name type="scientific">Marilutibacter maris</name>
    <dbReference type="NCBI Taxonomy" id="1605891"/>
    <lineage>
        <taxon>Bacteria</taxon>
        <taxon>Pseudomonadati</taxon>
        <taxon>Pseudomonadota</taxon>
        <taxon>Gammaproteobacteria</taxon>
        <taxon>Lysobacterales</taxon>
        <taxon>Lysobacteraceae</taxon>
        <taxon>Marilutibacter</taxon>
    </lineage>
</organism>